<dbReference type="Proteomes" id="UP000663760">
    <property type="component" value="Chromosome 6"/>
</dbReference>
<evidence type="ECO:0000313" key="2">
    <source>
        <dbReference type="Proteomes" id="UP000663760"/>
    </source>
</evidence>
<evidence type="ECO:0000313" key="1">
    <source>
        <dbReference type="EMBL" id="CAA7398164.1"/>
    </source>
</evidence>
<name>A0A7I8KM07_SPIIN</name>
<sequence length="219" mass="24424">MATTKLGLLRNSLKSIILSSGGSRGLPSRSLSTTVASGDQDASFSDSFVNPPPGMVFGRLTNIGRNTLKTDIIHYFEGCDLSAEDIKVEYNKLFNPTGMLVQFPSRSSFDTALRLIMRKGRLYNLTKIDRGLWDLQTSYSGKTVLLKAQRNAIQEDVERIFRGCNYDGSSTEIFLRPGPVEPVKLALVRFPTREEAMTAVRLRNRSFCLNTPVVMHVLQ</sequence>
<organism evidence="1 2">
    <name type="scientific">Spirodela intermedia</name>
    <name type="common">Intermediate duckweed</name>
    <dbReference type="NCBI Taxonomy" id="51605"/>
    <lineage>
        <taxon>Eukaryota</taxon>
        <taxon>Viridiplantae</taxon>
        <taxon>Streptophyta</taxon>
        <taxon>Embryophyta</taxon>
        <taxon>Tracheophyta</taxon>
        <taxon>Spermatophyta</taxon>
        <taxon>Magnoliopsida</taxon>
        <taxon>Liliopsida</taxon>
        <taxon>Araceae</taxon>
        <taxon>Lemnoideae</taxon>
        <taxon>Spirodela</taxon>
    </lineage>
</organism>
<reference evidence="1" key="1">
    <citation type="submission" date="2020-02" db="EMBL/GenBank/DDBJ databases">
        <authorList>
            <person name="Scholz U."/>
            <person name="Mascher M."/>
            <person name="Fiebig A."/>
        </authorList>
    </citation>
    <scope>NUCLEOTIDE SEQUENCE</scope>
</reference>
<dbReference type="PANTHER" id="PTHR48167">
    <property type="entry name" value="EXPRESSED PROTEIN"/>
    <property type="match status" value="1"/>
</dbReference>
<accession>A0A7I8KM07</accession>
<dbReference type="EMBL" id="LR746269">
    <property type="protein sequence ID" value="CAA7398164.1"/>
    <property type="molecule type" value="Genomic_DNA"/>
</dbReference>
<keyword evidence="2" id="KW-1185">Reference proteome</keyword>
<dbReference type="OrthoDB" id="2013327at2759"/>
<dbReference type="PANTHER" id="PTHR48167:SF2">
    <property type="entry name" value="EXPRESSED PROTEIN"/>
    <property type="match status" value="1"/>
</dbReference>
<gene>
    <name evidence="1" type="ORF">SI8410_06008829</name>
</gene>
<proteinExistence type="predicted"/>
<dbReference type="AlphaFoldDB" id="A0A7I8KM07"/>
<protein>
    <submittedName>
        <fullName evidence="1">Uncharacterized protein</fullName>
    </submittedName>
</protein>